<dbReference type="Proteomes" id="UP001592531">
    <property type="component" value="Unassembled WGS sequence"/>
</dbReference>
<feature type="transmembrane region" description="Helical" evidence="1">
    <location>
        <begin position="356"/>
        <end position="379"/>
    </location>
</feature>
<keyword evidence="3" id="KW-1185">Reference proteome</keyword>
<accession>A0ABV6VZT1</accession>
<evidence type="ECO:0000256" key="1">
    <source>
        <dbReference type="SAM" id="Phobius"/>
    </source>
</evidence>
<organism evidence="2 3">
    <name type="scientific">Streptacidiphilus cavernicola</name>
    <dbReference type="NCBI Taxonomy" id="3342716"/>
    <lineage>
        <taxon>Bacteria</taxon>
        <taxon>Bacillati</taxon>
        <taxon>Actinomycetota</taxon>
        <taxon>Actinomycetes</taxon>
        <taxon>Kitasatosporales</taxon>
        <taxon>Streptomycetaceae</taxon>
        <taxon>Streptacidiphilus</taxon>
    </lineage>
</organism>
<feature type="transmembrane region" description="Helical" evidence="1">
    <location>
        <begin position="256"/>
        <end position="275"/>
    </location>
</feature>
<feature type="transmembrane region" description="Helical" evidence="1">
    <location>
        <begin position="205"/>
        <end position="225"/>
    </location>
</feature>
<sequence>MSAVLELLPGLRLSPLPRILPRPDTPMDPAEEAAHRFGGVAAAAVHPFEVAAAIEAEGVTDRQVQRDYGRLDAFELAEDLYQVTPRSYPEPAAAPSPWHSPLPTSVLRGVLYALPGLAFPLGAPMLTGPADSGGLPHGTVALALSVLFNWAWNQALAHRTHHWIGRGRHRSAGRCLLRGAFTGAGLGLLGALVGVLAAGRDSGGVLLFCCGQAVYLGASCVLLVIGRERALLAVLAPAALGGAAALLGLFRPTPLTALLLLGTVLFAITQAWRVLRRQLRETDDDETSAEPLPPLLASLPHGLFGMAMSLLTLGIALRGGRLDLAPMVALTVSMGPAEWLLYGYRHRIHGALRAAHTLRGFALLSARSLAVGLLTYLGLLGVLGGALGAALAGHGGGGAGSAGGVWGGVSGLGQELPGLLALGATIWTALLLQALGSVWAAAGICTPAAAATLAGAAEVAVGGLAAVLLVAVACWSLSRVTVHR</sequence>
<keyword evidence="1" id="KW-0812">Transmembrane</keyword>
<keyword evidence="1" id="KW-1133">Transmembrane helix</keyword>
<feature type="transmembrane region" description="Helical" evidence="1">
    <location>
        <begin position="230"/>
        <end position="250"/>
    </location>
</feature>
<keyword evidence="1" id="KW-0472">Membrane</keyword>
<reference evidence="2 3" key="1">
    <citation type="submission" date="2024-09" db="EMBL/GenBank/DDBJ databases">
        <authorList>
            <person name="Lee S.D."/>
        </authorList>
    </citation>
    <scope>NUCLEOTIDE SEQUENCE [LARGE SCALE GENOMIC DNA]</scope>
    <source>
        <strain evidence="2 3">N8-3</strain>
    </source>
</reference>
<feature type="transmembrane region" description="Helical" evidence="1">
    <location>
        <begin position="419"/>
        <end position="442"/>
    </location>
</feature>
<feature type="transmembrane region" description="Helical" evidence="1">
    <location>
        <begin position="448"/>
        <end position="477"/>
    </location>
</feature>
<feature type="transmembrane region" description="Helical" evidence="1">
    <location>
        <begin position="295"/>
        <end position="318"/>
    </location>
</feature>
<feature type="transmembrane region" description="Helical" evidence="1">
    <location>
        <begin position="324"/>
        <end position="344"/>
    </location>
</feature>
<evidence type="ECO:0000313" key="3">
    <source>
        <dbReference type="Proteomes" id="UP001592531"/>
    </source>
</evidence>
<protein>
    <submittedName>
        <fullName evidence="2">Uncharacterized protein</fullName>
    </submittedName>
</protein>
<feature type="transmembrane region" description="Helical" evidence="1">
    <location>
        <begin position="385"/>
        <end position="407"/>
    </location>
</feature>
<dbReference type="RefSeq" id="WP_380538384.1">
    <property type="nucleotide sequence ID" value="NZ_JBHFAB010000017.1"/>
</dbReference>
<name>A0ABV6VZT1_9ACTN</name>
<proteinExistence type="predicted"/>
<dbReference type="EMBL" id="JBHFAB010000017">
    <property type="protein sequence ID" value="MFC1419254.1"/>
    <property type="molecule type" value="Genomic_DNA"/>
</dbReference>
<comment type="caution">
    <text evidence="2">The sequence shown here is derived from an EMBL/GenBank/DDBJ whole genome shotgun (WGS) entry which is preliminary data.</text>
</comment>
<evidence type="ECO:0000313" key="2">
    <source>
        <dbReference type="EMBL" id="MFC1419254.1"/>
    </source>
</evidence>
<gene>
    <name evidence="2" type="ORF">ACEZDE_21840</name>
</gene>
<feature type="transmembrane region" description="Helical" evidence="1">
    <location>
        <begin position="176"/>
        <end position="199"/>
    </location>
</feature>